<keyword evidence="3" id="KW-1185">Reference proteome</keyword>
<gene>
    <name evidence="2" type="ORF">GCM10009776_16830</name>
</gene>
<dbReference type="Proteomes" id="UP001499933">
    <property type="component" value="Unassembled WGS sequence"/>
</dbReference>
<comment type="caution">
    <text evidence="2">The sequence shown here is derived from an EMBL/GenBank/DDBJ whole genome shotgun (WGS) entry which is preliminary data.</text>
</comment>
<reference evidence="2 3" key="1">
    <citation type="journal article" date="2019" name="Int. J. Syst. Evol. Microbiol.">
        <title>The Global Catalogue of Microorganisms (GCM) 10K type strain sequencing project: providing services to taxonomists for standard genome sequencing and annotation.</title>
        <authorList>
            <consortium name="The Broad Institute Genomics Platform"/>
            <consortium name="The Broad Institute Genome Sequencing Center for Infectious Disease"/>
            <person name="Wu L."/>
            <person name="Ma J."/>
        </authorList>
    </citation>
    <scope>NUCLEOTIDE SEQUENCE [LARGE SCALE GENOMIC DNA]</scope>
    <source>
        <strain evidence="2 3">JCM 14901</strain>
    </source>
</reference>
<organism evidence="2 3">
    <name type="scientific">Microbacterium deminutum</name>
    <dbReference type="NCBI Taxonomy" id="344164"/>
    <lineage>
        <taxon>Bacteria</taxon>
        <taxon>Bacillati</taxon>
        <taxon>Actinomycetota</taxon>
        <taxon>Actinomycetes</taxon>
        <taxon>Micrococcales</taxon>
        <taxon>Microbacteriaceae</taxon>
        <taxon>Microbacterium</taxon>
    </lineage>
</organism>
<sequence>MWIKVTWDPVEHPHSRRVGILDLRRFVHIRGVGASPLTARLRAGNIGGTDATGTFVSRETSHESVPIERCGEGAFQIHSEIRRCSDAGPPPAGRPGRPAAVDTHSGSVGPTGMGSRCIA</sequence>
<dbReference type="EMBL" id="BAAAOG010000002">
    <property type="protein sequence ID" value="GAA1955436.1"/>
    <property type="molecule type" value="Genomic_DNA"/>
</dbReference>
<accession>A0ABN2QNP4</accession>
<name>A0ABN2QNP4_9MICO</name>
<evidence type="ECO:0000313" key="2">
    <source>
        <dbReference type="EMBL" id="GAA1955436.1"/>
    </source>
</evidence>
<protein>
    <submittedName>
        <fullName evidence="2">Uncharacterized protein</fullName>
    </submittedName>
</protein>
<evidence type="ECO:0000313" key="3">
    <source>
        <dbReference type="Proteomes" id="UP001499933"/>
    </source>
</evidence>
<evidence type="ECO:0000256" key="1">
    <source>
        <dbReference type="SAM" id="MobiDB-lite"/>
    </source>
</evidence>
<feature type="region of interest" description="Disordered" evidence="1">
    <location>
        <begin position="83"/>
        <end position="119"/>
    </location>
</feature>
<proteinExistence type="predicted"/>